<dbReference type="InterPro" id="IPR051055">
    <property type="entry name" value="PIF1_helicase"/>
</dbReference>
<evidence type="ECO:0000313" key="1">
    <source>
        <dbReference type="EMBL" id="GAG77600.1"/>
    </source>
</evidence>
<dbReference type="InterPro" id="IPR027417">
    <property type="entry name" value="P-loop_NTPase"/>
</dbReference>
<dbReference type="Gene3D" id="2.30.30.940">
    <property type="match status" value="1"/>
</dbReference>
<organism evidence="1">
    <name type="scientific">marine sediment metagenome</name>
    <dbReference type="NCBI Taxonomy" id="412755"/>
    <lineage>
        <taxon>unclassified sequences</taxon>
        <taxon>metagenomes</taxon>
        <taxon>ecological metagenomes</taxon>
    </lineage>
</organism>
<dbReference type="Gene3D" id="3.40.50.300">
    <property type="entry name" value="P-loop containing nucleotide triphosphate hydrolases"/>
    <property type="match status" value="1"/>
</dbReference>
<comment type="caution">
    <text evidence="1">The sequence shown here is derived from an EMBL/GenBank/DDBJ whole genome shotgun (WGS) entry which is preliminary data.</text>
</comment>
<name>X1A640_9ZZZZ</name>
<dbReference type="CDD" id="cd18809">
    <property type="entry name" value="SF1_C_RecD"/>
    <property type="match status" value="1"/>
</dbReference>
<feature type="non-terminal residue" evidence="1">
    <location>
        <position position="1"/>
    </location>
</feature>
<dbReference type="AlphaFoldDB" id="X1A640"/>
<reference evidence="1" key="1">
    <citation type="journal article" date="2014" name="Front. Microbiol.">
        <title>High frequency of phylogenetically diverse reductive dehalogenase-homologous genes in deep subseafloor sedimentary metagenomes.</title>
        <authorList>
            <person name="Kawai M."/>
            <person name="Futagami T."/>
            <person name="Toyoda A."/>
            <person name="Takaki Y."/>
            <person name="Nishi S."/>
            <person name="Hori S."/>
            <person name="Arai W."/>
            <person name="Tsubouchi T."/>
            <person name="Morono Y."/>
            <person name="Uchiyama I."/>
            <person name="Ito T."/>
            <person name="Fujiyama A."/>
            <person name="Inagaki F."/>
            <person name="Takami H."/>
        </authorList>
    </citation>
    <scope>NUCLEOTIDE SEQUENCE</scope>
    <source>
        <strain evidence="1">Expedition CK06-06</strain>
    </source>
</reference>
<evidence type="ECO:0008006" key="2">
    <source>
        <dbReference type="Google" id="ProtNLM"/>
    </source>
</evidence>
<dbReference type="EMBL" id="BART01009531">
    <property type="protein sequence ID" value="GAG77600.1"/>
    <property type="molecule type" value="Genomic_DNA"/>
</dbReference>
<accession>X1A640</accession>
<dbReference type="PANTHER" id="PTHR47642">
    <property type="entry name" value="ATP-DEPENDENT DNA HELICASE"/>
    <property type="match status" value="1"/>
</dbReference>
<sequence>IDPDSSTITTEIHRQHDAEFIELLNLIRHGDVSMQILQPINDRIANPFYAHSKNQGVTLTTTNRVADTINQTELLKLSDPEYEFEANITGEFPEERNTIIPRSLLLRKGARVMILKNTGKFNNGDMGIVTKLDKKNILVKLDSTSEEFVVLREKWENIRYGIDPDSSTITTEIIGILEQFPLRLAWAITIHKSQGMTFDRINIDYARSPFVGGQTYVAISRCRTLGGLTITKELYPNDIFVDDRIVDYMNSLQSETL</sequence>
<gene>
    <name evidence="1" type="ORF">S01H4_21091</name>
</gene>
<dbReference type="SUPFAM" id="SSF52540">
    <property type="entry name" value="P-loop containing nucleoside triphosphate hydrolases"/>
    <property type="match status" value="1"/>
</dbReference>
<proteinExistence type="predicted"/>
<protein>
    <recommendedName>
        <fullName evidence="2">UvrD-like helicase C-terminal domain-containing protein</fullName>
    </recommendedName>
</protein>